<evidence type="ECO:0000313" key="2">
    <source>
        <dbReference type="Proteomes" id="UP000054217"/>
    </source>
</evidence>
<dbReference type="EMBL" id="KN831961">
    <property type="protein sequence ID" value="KIO07129.1"/>
    <property type="molecule type" value="Genomic_DNA"/>
</dbReference>
<keyword evidence="2" id="KW-1185">Reference proteome</keyword>
<organism evidence="1 2">
    <name type="scientific">Pisolithus tinctorius Marx 270</name>
    <dbReference type="NCBI Taxonomy" id="870435"/>
    <lineage>
        <taxon>Eukaryota</taxon>
        <taxon>Fungi</taxon>
        <taxon>Dikarya</taxon>
        <taxon>Basidiomycota</taxon>
        <taxon>Agaricomycotina</taxon>
        <taxon>Agaricomycetes</taxon>
        <taxon>Agaricomycetidae</taxon>
        <taxon>Boletales</taxon>
        <taxon>Sclerodermatineae</taxon>
        <taxon>Pisolithaceae</taxon>
        <taxon>Pisolithus</taxon>
    </lineage>
</organism>
<evidence type="ECO:0000313" key="1">
    <source>
        <dbReference type="EMBL" id="KIO07129.1"/>
    </source>
</evidence>
<dbReference type="Proteomes" id="UP000054217">
    <property type="component" value="Unassembled WGS sequence"/>
</dbReference>
<feature type="non-terminal residue" evidence="1">
    <location>
        <position position="1"/>
    </location>
</feature>
<dbReference type="InParanoid" id="A0A0C3PGP4"/>
<proteinExistence type="predicted"/>
<gene>
    <name evidence="1" type="ORF">M404DRAFT_998548</name>
</gene>
<dbReference type="AlphaFoldDB" id="A0A0C3PGP4"/>
<sequence length="49" mass="5535">DSTISEYPKSVRSMEVLLSTQRCTIHDIHKVIPLAYSCVRGARQDNKTS</sequence>
<dbReference type="HOGENOM" id="CLU_3147278_0_0_1"/>
<name>A0A0C3PGP4_PISTI</name>
<accession>A0A0C3PGP4</accession>
<reference evidence="1 2" key="1">
    <citation type="submission" date="2014-04" db="EMBL/GenBank/DDBJ databases">
        <authorList>
            <consortium name="DOE Joint Genome Institute"/>
            <person name="Kuo A."/>
            <person name="Kohler A."/>
            <person name="Costa M.D."/>
            <person name="Nagy L.G."/>
            <person name="Floudas D."/>
            <person name="Copeland A."/>
            <person name="Barry K.W."/>
            <person name="Cichocki N."/>
            <person name="Veneault-Fourrey C."/>
            <person name="LaButti K."/>
            <person name="Lindquist E.A."/>
            <person name="Lipzen A."/>
            <person name="Lundell T."/>
            <person name="Morin E."/>
            <person name="Murat C."/>
            <person name="Sun H."/>
            <person name="Tunlid A."/>
            <person name="Henrissat B."/>
            <person name="Grigoriev I.V."/>
            <person name="Hibbett D.S."/>
            <person name="Martin F."/>
            <person name="Nordberg H.P."/>
            <person name="Cantor M.N."/>
            <person name="Hua S.X."/>
        </authorList>
    </citation>
    <scope>NUCLEOTIDE SEQUENCE [LARGE SCALE GENOMIC DNA]</scope>
    <source>
        <strain evidence="1 2">Marx 270</strain>
    </source>
</reference>
<reference evidence="2" key="2">
    <citation type="submission" date="2015-01" db="EMBL/GenBank/DDBJ databases">
        <title>Evolutionary Origins and Diversification of the Mycorrhizal Mutualists.</title>
        <authorList>
            <consortium name="DOE Joint Genome Institute"/>
            <consortium name="Mycorrhizal Genomics Consortium"/>
            <person name="Kohler A."/>
            <person name="Kuo A."/>
            <person name="Nagy L.G."/>
            <person name="Floudas D."/>
            <person name="Copeland A."/>
            <person name="Barry K.W."/>
            <person name="Cichocki N."/>
            <person name="Veneault-Fourrey C."/>
            <person name="LaButti K."/>
            <person name="Lindquist E.A."/>
            <person name="Lipzen A."/>
            <person name="Lundell T."/>
            <person name="Morin E."/>
            <person name="Murat C."/>
            <person name="Riley R."/>
            <person name="Ohm R."/>
            <person name="Sun H."/>
            <person name="Tunlid A."/>
            <person name="Henrissat B."/>
            <person name="Grigoriev I.V."/>
            <person name="Hibbett D.S."/>
            <person name="Martin F."/>
        </authorList>
    </citation>
    <scope>NUCLEOTIDE SEQUENCE [LARGE SCALE GENOMIC DNA]</scope>
    <source>
        <strain evidence="2">Marx 270</strain>
    </source>
</reference>
<protein>
    <submittedName>
        <fullName evidence="1">Uncharacterized protein</fullName>
    </submittedName>
</protein>